<dbReference type="Proteomes" id="UP000612893">
    <property type="component" value="Unassembled WGS sequence"/>
</dbReference>
<gene>
    <name evidence="2" type="ORF">JF922_20220</name>
</gene>
<dbReference type="CDD" id="cd14797">
    <property type="entry name" value="DUF302"/>
    <property type="match status" value="1"/>
</dbReference>
<sequence>MGDTSGVVRIASRHEYADTVARLRTEIERRQLTLYAAIDQQLEAERVGLRLRPTTLLIFGNPAAGAGVMQTSPEAAIDLPLKILVWQDAEQVWVAVNDAAYLQRRHQLPAHLLPVLEGPRAVVEAALA</sequence>
<dbReference type="RefSeq" id="WP_338204188.1">
    <property type="nucleotide sequence ID" value="NZ_JAEKNR010000201.1"/>
</dbReference>
<dbReference type="InterPro" id="IPR035923">
    <property type="entry name" value="TT1751-like_sf"/>
</dbReference>
<accession>A0A934K8R2</accession>
<dbReference type="Gene3D" id="3.30.310.70">
    <property type="entry name" value="TT1751-like domain"/>
    <property type="match status" value="1"/>
</dbReference>
<organism evidence="2 3">
    <name type="scientific">Candidatus Nephthysia bennettiae</name>
    <dbReference type="NCBI Taxonomy" id="3127016"/>
    <lineage>
        <taxon>Bacteria</taxon>
        <taxon>Bacillati</taxon>
        <taxon>Candidatus Dormiibacterota</taxon>
        <taxon>Candidatus Dormibacteria</taxon>
        <taxon>Candidatus Dormibacterales</taxon>
        <taxon>Candidatus Dormibacteraceae</taxon>
        <taxon>Candidatus Nephthysia</taxon>
    </lineage>
</organism>
<evidence type="ECO:0000259" key="1">
    <source>
        <dbReference type="Pfam" id="PF03625"/>
    </source>
</evidence>
<feature type="domain" description="DUF302" evidence="1">
    <location>
        <begin position="38"/>
        <end position="98"/>
    </location>
</feature>
<name>A0A934K8R2_9BACT</name>
<dbReference type="EMBL" id="JAEKNR010000201">
    <property type="protein sequence ID" value="MBJ7600385.1"/>
    <property type="molecule type" value="Genomic_DNA"/>
</dbReference>
<dbReference type="Pfam" id="PF03625">
    <property type="entry name" value="DUF302"/>
    <property type="match status" value="1"/>
</dbReference>
<evidence type="ECO:0000313" key="3">
    <source>
        <dbReference type="Proteomes" id="UP000612893"/>
    </source>
</evidence>
<dbReference type="SUPFAM" id="SSF103247">
    <property type="entry name" value="TT1751-like"/>
    <property type="match status" value="1"/>
</dbReference>
<dbReference type="PANTHER" id="PTHR38342">
    <property type="entry name" value="SLR5037 PROTEIN"/>
    <property type="match status" value="1"/>
</dbReference>
<reference evidence="2" key="1">
    <citation type="submission" date="2020-10" db="EMBL/GenBank/DDBJ databases">
        <title>Ca. Dormibacterota MAGs.</title>
        <authorList>
            <person name="Montgomery K."/>
        </authorList>
    </citation>
    <scope>NUCLEOTIDE SEQUENCE [LARGE SCALE GENOMIC DNA]</scope>
    <source>
        <strain evidence="2">SC8812_S17_10</strain>
    </source>
</reference>
<dbReference type="AlphaFoldDB" id="A0A934K8R2"/>
<comment type="caution">
    <text evidence="2">The sequence shown here is derived from an EMBL/GenBank/DDBJ whole genome shotgun (WGS) entry which is preliminary data.</text>
</comment>
<keyword evidence="3" id="KW-1185">Reference proteome</keyword>
<proteinExistence type="predicted"/>
<evidence type="ECO:0000313" key="2">
    <source>
        <dbReference type="EMBL" id="MBJ7600385.1"/>
    </source>
</evidence>
<protein>
    <submittedName>
        <fullName evidence="2">DUF302 domain-containing protein</fullName>
    </submittedName>
</protein>
<dbReference type="PANTHER" id="PTHR38342:SF2">
    <property type="entry name" value="INNER MEMBRANE OR EXPORTED"/>
    <property type="match status" value="1"/>
</dbReference>
<dbReference type="InterPro" id="IPR005180">
    <property type="entry name" value="DUF302"/>
</dbReference>